<dbReference type="EMBL" id="QRNJ01000077">
    <property type="protein sequence ID" value="RHK34474.1"/>
    <property type="molecule type" value="Genomic_DNA"/>
</dbReference>
<accession>A0A415G3V3</accession>
<organism evidence="1 2">
    <name type="scientific">Anaerobutyricum hallii</name>
    <dbReference type="NCBI Taxonomy" id="39488"/>
    <lineage>
        <taxon>Bacteria</taxon>
        <taxon>Bacillati</taxon>
        <taxon>Bacillota</taxon>
        <taxon>Clostridia</taxon>
        <taxon>Lachnospirales</taxon>
        <taxon>Lachnospiraceae</taxon>
        <taxon>Anaerobutyricum</taxon>
    </lineage>
</organism>
<evidence type="ECO:0000313" key="1">
    <source>
        <dbReference type="EMBL" id="RHK34474.1"/>
    </source>
</evidence>
<evidence type="ECO:0000313" key="2">
    <source>
        <dbReference type="Proteomes" id="UP000283497"/>
    </source>
</evidence>
<protein>
    <submittedName>
        <fullName evidence="1">Uncharacterized protein</fullName>
    </submittedName>
</protein>
<reference evidence="1 2" key="1">
    <citation type="submission" date="2018-08" db="EMBL/GenBank/DDBJ databases">
        <title>A genome reference for cultivated species of the human gut microbiota.</title>
        <authorList>
            <person name="Zou Y."/>
            <person name="Xue W."/>
            <person name="Luo G."/>
        </authorList>
    </citation>
    <scope>NUCLEOTIDE SEQUENCE [LARGE SCALE GENOMIC DNA]</scope>
    <source>
        <strain evidence="1 2">AF45-14BH</strain>
    </source>
</reference>
<dbReference type="Proteomes" id="UP000283497">
    <property type="component" value="Unassembled WGS sequence"/>
</dbReference>
<sequence length="82" mass="8910">MLSTEVLSNENQTCRGWEAPTSTGGGGCHGCIIVEWQAVLRLDSGKKVKYMDSCDSAGRSMICGGSKKILTWLNVDFIFSYA</sequence>
<proteinExistence type="predicted"/>
<name>A0A415G3V3_9FIRM</name>
<gene>
    <name evidence="1" type="ORF">DW068_14610</name>
</gene>
<dbReference type="AlphaFoldDB" id="A0A415G3V3"/>
<comment type="caution">
    <text evidence="1">The sequence shown here is derived from an EMBL/GenBank/DDBJ whole genome shotgun (WGS) entry which is preliminary data.</text>
</comment>